<feature type="compositionally biased region" description="Basic and acidic residues" evidence="2">
    <location>
        <begin position="704"/>
        <end position="723"/>
    </location>
</feature>
<name>A0AAJ7JBQ6_9HYME</name>
<evidence type="ECO:0000256" key="1">
    <source>
        <dbReference type="SAM" id="Coils"/>
    </source>
</evidence>
<evidence type="ECO:0000313" key="5">
    <source>
        <dbReference type="RefSeq" id="XP_017889614.1"/>
    </source>
</evidence>
<feature type="compositionally biased region" description="Basic and acidic residues" evidence="2">
    <location>
        <begin position="122"/>
        <end position="134"/>
    </location>
</feature>
<feature type="region of interest" description="Disordered" evidence="2">
    <location>
        <begin position="785"/>
        <end position="894"/>
    </location>
</feature>
<keyword evidence="4" id="KW-1185">Reference proteome</keyword>
<feature type="region of interest" description="Disordered" evidence="2">
    <location>
        <begin position="701"/>
        <end position="753"/>
    </location>
</feature>
<feature type="compositionally biased region" description="Basic and acidic residues" evidence="2">
    <location>
        <begin position="785"/>
        <end position="814"/>
    </location>
</feature>
<reference evidence="5 6" key="1">
    <citation type="submission" date="2025-04" db="UniProtKB">
        <authorList>
            <consortium name="RefSeq"/>
        </authorList>
    </citation>
    <scope>IDENTIFICATION</scope>
    <source>
        <tissue evidence="5 6">Whole body</tissue>
    </source>
</reference>
<dbReference type="RefSeq" id="XP_017889614.1">
    <property type="nucleotide sequence ID" value="XM_018034125.2"/>
</dbReference>
<feature type="compositionally biased region" description="Polar residues" evidence="2">
    <location>
        <begin position="843"/>
        <end position="853"/>
    </location>
</feature>
<keyword evidence="3" id="KW-0732">Signal</keyword>
<feature type="region of interest" description="Disordered" evidence="2">
    <location>
        <begin position="120"/>
        <end position="169"/>
    </location>
</feature>
<dbReference type="RefSeq" id="XP_017889616.1">
    <property type="nucleotide sequence ID" value="XM_018034127.2"/>
</dbReference>
<feature type="compositionally biased region" description="Basic and acidic residues" evidence="2">
    <location>
        <begin position="854"/>
        <end position="894"/>
    </location>
</feature>
<evidence type="ECO:0000256" key="2">
    <source>
        <dbReference type="SAM" id="MobiDB-lite"/>
    </source>
</evidence>
<feature type="compositionally biased region" description="Basic and acidic residues" evidence="2">
    <location>
        <begin position="53"/>
        <end position="70"/>
    </location>
</feature>
<proteinExistence type="predicted"/>
<protein>
    <submittedName>
        <fullName evidence="5 6">Trichohyalin</fullName>
    </submittedName>
</protein>
<dbReference type="AlphaFoldDB" id="A0AAJ7JBQ6"/>
<evidence type="ECO:0000256" key="3">
    <source>
        <dbReference type="SAM" id="SignalP"/>
    </source>
</evidence>
<dbReference type="Proteomes" id="UP000694925">
    <property type="component" value="Unplaced"/>
</dbReference>
<dbReference type="KEGG" id="ccal:108630694"/>
<keyword evidence="1" id="KW-0175">Coiled coil</keyword>
<dbReference type="RefSeq" id="XP_017889615.1">
    <property type="nucleotide sequence ID" value="XM_018034126.2"/>
</dbReference>
<feature type="signal peptide" evidence="3">
    <location>
        <begin position="1"/>
        <end position="20"/>
    </location>
</feature>
<feature type="region of interest" description="Disordered" evidence="2">
    <location>
        <begin position="337"/>
        <end position="373"/>
    </location>
</feature>
<feature type="compositionally biased region" description="Basic and acidic residues" evidence="2">
    <location>
        <begin position="355"/>
        <end position="369"/>
    </location>
</feature>
<feature type="chain" id="PRO_5044708922" evidence="3">
    <location>
        <begin position="21"/>
        <end position="1033"/>
    </location>
</feature>
<organism evidence="4 6">
    <name type="scientific">Ceratina calcarata</name>
    <dbReference type="NCBI Taxonomy" id="156304"/>
    <lineage>
        <taxon>Eukaryota</taxon>
        <taxon>Metazoa</taxon>
        <taxon>Ecdysozoa</taxon>
        <taxon>Arthropoda</taxon>
        <taxon>Hexapoda</taxon>
        <taxon>Insecta</taxon>
        <taxon>Pterygota</taxon>
        <taxon>Neoptera</taxon>
        <taxon>Endopterygota</taxon>
        <taxon>Hymenoptera</taxon>
        <taxon>Apocrita</taxon>
        <taxon>Aculeata</taxon>
        <taxon>Apoidea</taxon>
        <taxon>Anthophila</taxon>
        <taxon>Apidae</taxon>
        <taxon>Ceratina</taxon>
        <taxon>Zadontomerus</taxon>
    </lineage>
</organism>
<feature type="compositionally biased region" description="Basic and acidic residues" evidence="2">
    <location>
        <begin position="143"/>
        <end position="160"/>
    </location>
</feature>
<feature type="region of interest" description="Disordered" evidence="2">
    <location>
        <begin position="431"/>
        <end position="457"/>
    </location>
</feature>
<dbReference type="GeneID" id="108630694"/>
<accession>A0AAJ7JBQ6</accession>
<evidence type="ECO:0000313" key="6">
    <source>
        <dbReference type="RefSeq" id="XP_017889615.1"/>
    </source>
</evidence>
<feature type="region of interest" description="Disordered" evidence="2">
    <location>
        <begin position="32"/>
        <end position="92"/>
    </location>
</feature>
<feature type="compositionally biased region" description="Basic and acidic residues" evidence="2">
    <location>
        <begin position="497"/>
        <end position="610"/>
    </location>
</feature>
<feature type="coiled-coil region" evidence="1">
    <location>
        <begin position="661"/>
        <end position="688"/>
    </location>
</feature>
<evidence type="ECO:0000313" key="4">
    <source>
        <dbReference type="Proteomes" id="UP000694925"/>
    </source>
</evidence>
<sequence length="1033" mass="123265">MQPGVTVVLATVWLVVYANAVGTATHRPSRLTLDQYSPSHRHHRRHGVYGGTEEDRLGWKDRNPVEDHQVHASIPQSRSQNKLPPIHETESKEDPFKDLDFVIYRSRGYGKDVNSYFSSLSEDARQSSEFTEERANEEDDETKESSRRDLPPPAELKDPFVADDTFQDQGPGSVEIYKLDLLLLDPTPATRLPFKGKVPKKTWHWKSKEASPNILRKQSNAIPFDESRTENPAFNDPFSVGGVPELQVGCEGLEASDITSREKRSIDVPKEKGRDVDPWTGITPITLDLDYEEEEEEEMDELLNLKKLETTTVGTKRNRGDMEATLDFHRDEVDAEKLPVRGDLGKTGSGNESEAEGKSLHFNKSKRDTGSLFASRGANQRKILWLDDPEEGKRRSRDVWGFAEDEGVVSSDELQTVNQRRRLAYERRLKEEEERRRREEEWKRRETDRRSHAENRTNTDIEKIREEYERSLELRRRQDEERRRRLQQEAQPTNRWQMEEERRRLQEEQSRRNRWQDEERRRQELESRRRYDPRTYEEERKRQQQQEEEMRRREENRLREQERQRRLQEQEEARRRESDRRNLDERKREWMMKQRQAEEEKRRRQQDRNEPSNLLYPPRGGSNDTRSYDRETERRLWEQRERERQRKLNEYIERNRPINVNDSIDRRREEANRRREEDERVRRLQEERRLQEYIRRNQPVRVSKVNESDGRSVDYRREYDRSRYPGPGSGRRNHGPSAPTNIDPWTADAGRREAARRIEEERIRERQRKEQEDLRREALRREEEQRWMQSRRYEEQRKRQQAERLAREEREKAARRSQLGGSTENTRVGDRRRFPEPGRRQDTSLIPANLVSNESRRAAERQRQEMERRRLEAERQRQEQQTRAKEARQNEQRASHLKELWRRQEEARLNALPVSARIIVKPSSVPNVIPRMGGDLDIDFPGASPHRPGMPVPNFPSPPTRHVQGPPPCVWAVVHCCTSVTNNRLVFCFETLGCPGVNWDRNPCRGSIVNAARDEVRKFYAENDEMDSRSRFH</sequence>
<feature type="compositionally biased region" description="Basic and acidic residues" evidence="2">
    <location>
        <begin position="827"/>
        <end position="842"/>
    </location>
</feature>
<evidence type="ECO:0000313" key="7">
    <source>
        <dbReference type="RefSeq" id="XP_017889616.1"/>
    </source>
</evidence>
<feature type="region of interest" description="Disordered" evidence="2">
    <location>
        <begin position="481"/>
        <end position="634"/>
    </location>
</feature>
<gene>
    <name evidence="5 6 7" type="primary">LOC108630694</name>
</gene>